<accession>A0A4Q5LY42</accession>
<dbReference type="Proteomes" id="UP000293162">
    <property type="component" value="Unassembled WGS sequence"/>
</dbReference>
<dbReference type="InterPro" id="IPR007492">
    <property type="entry name" value="LytTR_DNA-bd_dom"/>
</dbReference>
<reference evidence="2 3" key="1">
    <citation type="submission" date="2019-02" db="EMBL/GenBank/DDBJ databases">
        <title>Bacterial novel species Emticicia sp. 17J42-9 isolated from soil.</title>
        <authorList>
            <person name="Jung H.-Y."/>
        </authorList>
    </citation>
    <scope>NUCLEOTIDE SEQUENCE [LARGE SCALE GENOMIC DNA]</scope>
    <source>
        <strain evidence="2 3">17J42-9</strain>
    </source>
</reference>
<dbReference type="GO" id="GO:0000156">
    <property type="term" value="F:phosphorelay response regulator activity"/>
    <property type="evidence" value="ECO:0007669"/>
    <property type="project" value="InterPro"/>
</dbReference>
<evidence type="ECO:0000313" key="3">
    <source>
        <dbReference type="Proteomes" id="UP000293162"/>
    </source>
</evidence>
<dbReference type="GO" id="GO:0003677">
    <property type="term" value="F:DNA binding"/>
    <property type="evidence" value="ECO:0007669"/>
    <property type="project" value="InterPro"/>
</dbReference>
<dbReference type="EMBL" id="SEWF01000025">
    <property type="protein sequence ID" value="RYU94443.1"/>
    <property type="molecule type" value="Genomic_DNA"/>
</dbReference>
<dbReference type="Gene3D" id="2.40.50.1020">
    <property type="entry name" value="LytTr DNA-binding domain"/>
    <property type="match status" value="1"/>
</dbReference>
<dbReference type="Pfam" id="PF04397">
    <property type="entry name" value="LytTR"/>
    <property type="match status" value="1"/>
</dbReference>
<proteinExistence type="predicted"/>
<keyword evidence="3" id="KW-1185">Reference proteome</keyword>
<dbReference type="InterPro" id="IPR046947">
    <property type="entry name" value="LytR-like"/>
</dbReference>
<dbReference type="PANTHER" id="PTHR37299">
    <property type="entry name" value="TRANSCRIPTIONAL REGULATOR-RELATED"/>
    <property type="match status" value="1"/>
</dbReference>
<evidence type="ECO:0000259" key="1">
    <source>
        <dbReference type="PROSITE" id="PS50930"/>
    </source>
</evidence>
<sequence>MSRKITQLAYLKTLYKSKNLYDANHIFYTMKTLYVTKKVQVLIDNIRYLQADINYTTIFTCQKENIISTTTIKRLNDKLDSDNFIRINKKIIINRVFIRNYSFDNNKIILDNGEIFSLSRRKNRALRDILEIH</sequence>
<comment type="caution">
    <text evidence="2">The sequence shown here is derived from an EMBL/GenBank/DDBJ whole genome shotgun (WGS) entry which is preliminary data.</text>
</comment>
<dbReference type="AlphaFoldDB" id="A0A4Q5LY42"/>
<organism evidence="2 3">
    <name type="scientific">Emticicia agri</name>
    <dbReference type="NCBI Taxonomy" id="2492393"/>
    <lineage>
        <taxon>Bacteria</taxon>
        <taxon>Pseudomonadati</taxon>
        <taxon>Bacteroidota</taxon>
        <taxon>Cytophagia</taxon>
        <taxon>Cytophagales</taxon>
        <taxon>Leadbetterellaceae</taxon>
        <taxon>Emticicia</taxon>
    </lineage>
</organism>
<dbReference type="PROSITE" id="PS50930">
    <property type="entry name" value="HTH_LYTTR"/>
    <property type="match status" value="1"/>
</dbReference>
<evidence type="ECO:0000313" key="2">
    <source>
        <dbReference type="EMBL" id="RYU94443.1"/>
    </source>
</evidence>
<dbReference type="PANTHER" id="PTHR37299:SF1">
    <property type="entry name" value="STAGE 0 SPORULATION PROTEIN A HOMOLOG"/>
    <property type="match status" value="1"/>
</dbReference>
<protein>
    <recommendedName>
        <fullName evidence="1">HTH LytTR-type domain-containing protein</fullName>
    </recommendedName>
</protein>
<gene>
    <name evidence="2" type="ORF">EWM59_16725</name>
</gene>
<dbReference type="SMART" id="SM00850">
    <property type="entry name" value="LytTR"/>
    <property type="match status" value="1"/>
</dbReference>
<name>A0A4Q5LY42_9BACT</name>
<feature type="domain" description="HTH LytTR-type" evidence="1">
    <location>
        <begin position="39"/>
        <end position="132"/>
    </location>
</feature>